<keyword evidence="3" id="KW-0949">S-adenosyl-L-methionine</keyword>
<dbReference type="PANTHER" id="PTHR24422:SF19">
    <property type="entry name" value="CHEMOTAXIS PROTEIN METHYLTRANSFERASE"/>
    <property type="match status" value="1"/>
</dbReference>
<proteinExistence type="predicted"/>
<evidence type="ECO:0000313" key="6">
    <source>
        <dbReference type="EMBL" id="WEX81067.1"/>
    </source>
</evidence>
<dbReference type="SUPFAM" id="SSF53335">
    <property type="entry name" value="S-adenosyl-L-methionine-dependent methyltransferases"/>
    <property type="match status" value="1"/>
</dbReference>
<evidence type="ECO:0000259" key="5">
    <source>
        <dbReference type="PROSITE" id="PS50123"/>
    </source>
</evidence>
<keyword evidence="2" id="KW-0808">Transferase</keyword>
<dbReference type="PRINTS" id="PR00996">
    <property type="entry name" value="CHERMTFRASE"/>
</dbReference>
<dbReference type="RefSeq" id="WP_280731802.1">
    <property type="nucleotide sequence ID" value="NZ_CP120367.1"/>
</dbReference>
<dbReference type="SMART" id="SM00138">
    <property type="entry name" value="MeTrc"/>
    <property type="match status" value="1"/>
</dbReference>
<sequence length="457" mass="50314">MKVKSANSVQFAVLVTAIAEKLGLSLSQSREEAAGTAIRRVMARRGIDDLRLLLEQIDTNQNLTDELVDEVTVGESYFFRGPAQFDFVRRTVLPQLRRSRSQGLPFRMWSAGCAKGEEPYSLAILCEEDGLTEDARIAASDISRNALADAMKGDYSEWSLRNTDKILKERYFSKHGARFRLKSDLARRLSFTHHTLGADALPAPDKGLSDFDLILCRNVLVYLDAAAVQRIALQLYACLTKGGWLLTAPADPPLWKHAPFETSITSAGVVYRRPLEAPRQANNSLIAATGPVSARRAKRALSEIPPTPGHSPHAPDSAHDDRANSIARKIRTLLRRGDIRSAAQLAEEAIEAHPLSAELHYLQGLSFLGERSTEEAAAALRRVIYLDTTLAAPQFYLGVCLKESDAPAALHAFETALSLCLSRPPHEPVSLSDEASGHLVALARREIADLWRRLEAQ</sequence>
<dbReference type="Gene3D" id="3.40.50.150">
    <property type="entry name" value="Vaccinia Virus protein VP39"/>
    <property type="match status" value="1"/>
</dbReference>
<name>A0ABY8CSC7_9HYPH</name>
<dbReference type="PROSITE" id="PS50123">
    <property type="entry name" value="CHER"/>
    <property type="match status" value="1"/>
</dbReference>
<reference evidence="6 7" key="1">
    <citation type="submission" date="2023-03" db="EMBL/GenBank/DDBJ databases">
        <authorList>
            <person name="Kaur S."/>
            <person name="Espinosa-Saiz D."/>
            <person name="Velazquez E."/>
            <person name="Menendez E."/>
            <person name="diCenzo G.C."/>
        </authorList>
    </citation>
    <scope>NUCLEOTIDE SEQUENCE [LARGE SCALE GENOMIC DNA]</scope>
    <source>
        <strain evidence="6 7">LMG 27395</strain>
    </source>
</reference>
<keyword evidence="1" id="KW-0489">Methyltransferase</keyword>
<evidence type="ECO:0000256" key="2">
    <source>
        <dbReference type="ARBA" id="ARBA00022679"/>
    </source>
</evidence>
<dbReference type="Pfam" id="PF13432">
    <property type="entry name" value="TPR_16"/>
    <property type="match status" value="1"/>
</dbReference>
<dbReference type="Pfam" id="PF01739">
    <property type="entry name" value="CheR"/>
    <property type="match status" value="1"/>
</dbReference>
<dbReference type="PANTHER" id="PTHR24422">
    <property type="entry name" value="CHEMOTAXIS PROTEIN METHYLTRANSFERASE"/>
    <property type="match status" value="1"/>
</dbReference>
<dbReference type="EMBL" id="CP120370">
    <property type="protein sequence ID" value="WEX81067.1"/>
    <property type="molecule type" value="Genomic_DNA"/>
</dbReference>
<dbReference type="InterPro" id="IPR050903">
    <property type="entry name" value="Bact_Chemotaxis_MeTrfase"/>
</dbReference>
<dbReference type="InterPro" id="IPR022642">
    <property type="entry name" value="CheR_C"/>
</dbReference>
<keyword evidence="7" id="KW-1185">Reference proteome</keyword>
<evidence type="ECO:0000313" key="7">
    <source>
        <dbReference type="Proteomes" id="UP001235547"/>
    </source>
</evidence>
<evidence type="ECO:0000256" key="3">
    <source>
        <dbReference type="ARBA" id="ARBA00022691"/>
    </source>
</evidence>
<organism evidence="6 7">
    <name type="scientific">Sinorhizobium numidicum</name>
    <dbReference type="NCBI Taxonomy" id="680248"/>
    <lineage>
        <taxon>Bacteria</taxon>
        <taxon>Pseudomonadati</taxon>
        <taxon>Pseudomonadota</taxon>
        <taxon>Alphaproteobacteria</taxon>
        <taxon>Hyphomicrobiales</taxon>
        <taxon>Rhizobiaceae</taxon>
        <taxon>Sinorhizobium/Ensifer group</taxon>
        <taxon>Sinorhizobium</taxon>
    </lineage>
</organism>
<evidence type="ECO:0000256" key="1">
    <source>
        <dbReference type="ARBA" id="ARBA00022603"/>
    </source>
</evidence>
<accession>A0ABY8CSC7</accession>
<dbReference type="SUPFAM" id="SSF47757">
    <property type="entry name" value="Chemotaxis receptor methyltransferase CheR, N-terminal domain"/>
    <property type="match status" value="1"/>
</dbReference>
<gene>
    <name evidence="6" type="ORF">PYH38_000409</name>
</gene>
<dbReference type="Gene3D" id="1.25.40.10">
    <property type="entry name" value="Tetratricopeptide repeat domain"/>
    <property type="match status" value="1"/>
</dbReference>
<feature type="region of interest" description="Disordered" evidence="4">
    <location>
        <begin position="302"/>
        <end position="321"/>
    </location>
</feature>
<feature type="domain" description="CheR-type methyltransferase" evidence="5">
    <location>
        <begin position="1"/>
        <end position="251"/>
    </location>
</feature>
<dbReference type="InterPro" id="IPR029063">
    <property type="entry name" value="SAM-dependent_MTases_sf"/>
</dbReference>
<dbReference type="SUPFAM" id="SSF48452">
    <property type="entry name" value="TPR-like"/>
    <property type="match status" value="1"/>
</dbReference>
<dbReference type="InterPro" id="IPR011990">
    <property type="entry name" value="TPR-like_helical_dom_sf"/>
</dbReference>
<evidence type="ECO:0000256" key="4">
    <source>
        <dbReference type="SAM" id="MobiDB-lite"/>
    </source>
</evidence>
<dbReference type="InterPro" id="IPR000780">
    <property type="entry name" value="CheR_MeTrfase"/>
</dbReference>
<protein>
    <submittedName>
        <fullName evidence="6">Protein-glutamate O-methyltransferase CheR</fullName>
    </submittedName>
</protein>
<dbReference type="Proteomes" id="UP001235547">
    <property type="component" value="Chromosome 2"/>
</dbReference>